<dbReference type="OrthoDB" id="1198548at2"/>
<evidence type="ECO:0000313" key="2">
    <source>
        <dbReference type="Proteomes" id="UP000092651"/>
    </source>
</evidence>
<keyword evidence="2" id="KW-1185">Reference proteome</keyword>
<dbReference type="PROSITE" id="PS51257">
    <property type="entry name" value="PROKAR_LIPOPROTEIN"/>
    <property type="match status" value="1"/>
</dbReference>
<sequence length="185" mass="21844">MKSLFYIICLVLFSCKSREKEVISQEKNDINSKVIVIKDHKSLDNEKVLISFPLKFKLYKDSETLDKLFLITNDNKLLYQITDYMFFDENNRPIYDIEKKSTSNQDLIVNVVIKDIPVLKSDFDRNSTSLIDDLDKTGTVKYNYVEFKQKNPLVFKQLNKIGDTIIVRSFSKNKLLNEKRIRVNW</sequence>
<gene>
    <name evidence="1" type="ORF">BBI01_21995</name>
</gene>
<evidence type="ECO:0000313" key="1">
    <source>
        <dbReference type="EMBL" id="OCA76688.1"/>
    </source>
</evidence>
<comment type="caution">
    <text evidence="1">The sequence shown here is derived from an EMBL/GenBank/DDBJ whole genome shotgun (WGS) entry which is preliminary data.</text>
</comment>
<protein>
    <submittedName>
        <fullName evidence="1">Uncharacterized protein</fullName>
    </submittedName>
</protein>
<dbReference type="EMBL" id="MAYH01000003">
    <property type="protein sequence ID" value="OCA76688.1"/>
    <property type="molecule type" value="Genomic_DNA"/>
</dbReference>
<proteinExistence type="predicted"/>
<dbReference type="AlphaFoldDB" id="A0A1B8ZYK6"/>
<organism evidence="1 2">
    <name type="scientific">Chryseobacterium artocarpi</name>
    <dbReference type="NCBI Taxonomy" id="1414727"/>
    <lineage>
        <taxon>Bacteria</taxon>
        <taxon>Pseudomonadati</taxon>
        <taxon>Bacteroidota</taxon>
        <taxon>Flavobacteriia</taxon>
        <taxon>Flavobacteriales</taxon>
        <taxon>Weeksellaceae</taxon>
        <taxon>Chryseobacterium group</taxon>
        <taxon>Chryseobacterium</taxon>
    </lineage>
</organism>
<dbReference type="RefSeq" id="WP_065393476.1">
    <property type="nucleotide sequence ID" value="NZ_MAYH01000003.1"/>
</dbReference>
<accession>A0A1B8ZYK6</accession>
<name>A0A1B8ZYK6_9FLAO</name>
<dbReference type="Proteomes" id="UP000092651">
    <property type="component" value="Unassembled WGS sequence"/>
</dbReference>
<reference evidence="1 2" key="1">
    <citation type="submission" date="2016-07" db="EMBL/GenBank/DDBJ databases">
        <authorList>
            <person name="Jeong J.-J."/>
            <person name="Kim D.W."/>
            <person name="Sang M.K."/>
            <person name="Choi I.-G."/>
            <person name="Kim K.D."/>
        </authorList>
    </citation>
    <scope>NUCLEOTIDE SEQUENCE [LARGE SCALE GENOMIC DNA]</scope>
    <source>
        <strain evidence="1 2">UTM-3</strain>
    </source>
</reference>